<protein>
    <submittedName>
        <fullName evidence="1">Uncharacterized protein</fullName>
    </submittedName>
</protein>
<sequence length="36" mass="3857">MSDVLWQRLGSHLAGKVSDAGANNSVCKIGVLHFVF</sequence>
<proteinExistence type="predicted"/>
<reference evidence="1" key="2">
    <citation type="submission" date="2003-12" db="EMBL/GenBank/DDBJ databases">
        <title>Monterey Bay Coastal Ocean Microbial Observatory environmental clone sequencing.</title>
        <authorList>
            <person name="DeLong E.F."/>
        </authorList>
    </citation>
    <scope>NUCLEOTIDE SEQUENCE</scope>
</reference>
<dbReference type="EMBL" id="AY458649">
    <property type="protein sequence ID" value="AAR38424.1"/>
    <property type="molecule type" value="Genomic_DNA"/>
</dbReference>
<accession>Q6SEZ8</accession>
<organism evidence="1">
    <name type="scientific">uncultured marine bacterium 582</name>
    <dbReference type="NCBI Taxonomy" id="257402"/>
    <lineage>
        <taxon>Bacteria</taxon>
        <taxon>environmental samples</taxon>
    </lineage>
</organism>
<gene>
    <name evidence="1" type="ORF">MBMO_EBAC080-L028H02.89</name>
</gene>
<dbReference type="AlphaFoldDB" id="Q6SEZ8"/>
<evidence type="ECO:0000313" key="1">
    <source>
        <dbReference type="EMBL" id="AAR38424.1"/>
    </source>
</evidence>
<name>Q6SEZ8_9BACT</name>
<reference evidence="1" key="1">
    <citation type="submission" date="2003-11" db="EMBL/GenBank/DDBJ databases">
        <authorList>
            <person name="Heidelberg J.F."/>
            <person name="Eisen J.A."/>
            <person name="Nelson W.C."/>
            <person name="DeLong E.F."/>
        </authorList>
    </citation>
    <scope>NUCLEOTIDE SEQUENCE</scope>
</reference>